<feature type="region of interest" description="Disordered" evidence="1">
    <location>
        <begin position="294"/>
        <end position="316"/>
    </location>
</feature>
<reference evidence="2" key="1">
    <citation type="submission" date="2019-12" db="EMBL/GenBank/DDBJ databases">
        <authorList>
            <person name="Scholes J."/>
        </authorList>
    </citation>
    <scope>NUCLEOTIDE SEQUENCE</scope>
</reference>
<comment type="caution">
    <text evidence="2">The sequence shown here is derived from an EMBL/GenBank/DDBJ whole genome shotgun (WGS) entry which is preliminary data.</text>
</comment>
<gene>
    <name evidence="2" type="ORF">SHERM_29007</name>
</gene>
<dbReference type="OrthoDB" id="1749738at2759"/>
<dbReference type="PANTHER" id="PTHR34835">
    <property type="entry name" value="OS07G0283600 PROTEIN-RELATED"/>
    <property type="match status" value="1"/>
</dbReference>
<keyword evidence="3" id="KW-1185">Reference proteome</keyword>
<dbReference type="PANTHER" id="PTHR34835:SF90">
    <property type="entry name" value="AMINOTRANSFERASE-LIKE PLANT MOBILE DOMAIN-CONTAINING PROTEIN"/>
    <property type="match status" value="1"/>
</dbReference>
<proteinExistence type="predicted"/>
<accession>A0A9N7NNL8</accession>
<name>A0A9N7NNL8_STRHE</name>
<protein>
    <submittedName>
        <fullName evidence="2">Uncharacterized protein</fullName>
    </submittedName>
</protein>
<evidence type="ECO:0000313" key="3">
    <source>
        <dbReference type="Proteomes" id="UP001153555"/>
    </source>
</evidence>
<sequence length="384" mass="43854">MGFWLVNNFNHMDRKLHLYDGEKVHVKEEDVHAALGLPRGEIDIRIKKKRATSNLLDEWVSLFNVRILPNISASKVLDKIRECKDGGDWFKRHFIVLMVTCLFESSLKGMANFCLVHMLDDLTKVRKRNWCSYMIRCLVDTKRSWNACVIFYCLMQLFYVDNVVLSLRSVGRSFPIFVSWTTESLRARERDEIAFGAFGRGFVDANTHVVIDRHNSDRDDATANDKKITSTMETSVHAYVQEFASKTQLFATIGDEILQLVKKAPQVLVRDENFMKIQGAAQKLFGVYTESPKANPDLHDPSKQNHTVPASDMAKDNATGDAYQVVDDAFWNDPEILASIDLILKAAERRDHLKRMQLDVPSFSLGISLNEDDEGDARHQQVPV</sequence>
<organism evidence="2 3">
    <name type="scientific">Striga hermonthica</name>
    <name type="common">Purple witchweed</name>
    <name type="synonym">Buchnera hermonthica</name>
    <dbReference type="NCBI Taxonomy" id="68872"/>
    <lineage>
        <taxon>Eukaryota</taxon>
        <taxon>Viridiplantae</taxon>
        <taxon>Streptophyta</taxon>
        <taxon>Embryophyta</taxon>
        <taxon>Tracheophyta</taxon>
        <taxon>Spermatophyta</taxon>
        <taxon>Magnoliopsida</taxon>
        <taxon>eudicotyledons</taxon>
        <taxon>Gunneridae</taxon>
        <taxon>Pentapetalae</taxon>
        <taxon>asterids</taxon>
        <taxon>lamiids</taxon>
        <taxon>Lamiales</taxon>
        <taxon>Orobanchaceae</taxon>
        <taxon>Buchnereae</taxon>
        <taxon>Striga</taxon>
    </lineage>
</organism>
<dbReference type="Proteomes" id="UP001153555">
    <property type="component" value="Unassembled WGS sequence"/>
</dbReference>
<evidence type="ECO:0000256" key="1">
    <source>
        <dbReference type="SAM" id="MobiDB-lite"/>
    </source>
</evidence>
<evidence type="ECO:0000313" key="2">
    <source>
        <dbReference type="EMBL" id="CAA0833751.1"/>
    </source>
</evidence>
<dbReference type="AlphaFoldDB" id="A0A9N7NNL8"/>
<dbReference type="EMBL" id="CACSLK010027842">
    <property type="protein sequence ID" value="CAA0833751.1"/>
    <property type="molecule type" value="Genomic_DNA"/>
</dbReference>